<evidence type="ECO:0000256" key="2">
    <source>
        <dbReference type="ARBA" id="ARBA00022670"/>
    </source>
</evidence>
<dbReference type="InterPro" id="IPR021109">
    <property type="entry name" value="Peptidase_aspartic_dom_sf"/>
</dbReference>
<dbReference type="Gene3D" id="2.40.70.10">
    <property type="entry name" value="Acid Proteases"/>
    <property type="match status" value="2"/>
</dbReference>
<dbReference type="GeneID" id="25275642"/>
<dbReference type="PRINTS" id="PR00792">
    <property type="entry name" value="PEPSIN"/>
</dbReference>
<dbReference type="STRING" id="1182545.A0A072PTR1"/>
<dbReference type="Pfam" id="PF00026">
    <property type="entry name" value="Asp"/>
    <property type="match status" value="1"/>
</dbReference>
<sequence>MALSQLIRIPITRHAAAAPNGTKALMGLMHKYGMTPTMETRFERDHNRTLVVRRDDNTVEPVPAMDWVNDLFYTSECTIGTPGLKFNLIFDTGSADLWTWSTRLPESILAEGRQAGTTIFDPAQSSTYKELDGYKWRIRYGDQSAAGGTVGTDNIQIGNIMVKNQTIQLADRISESLVHSQGAHGLLGLAFGSLNTVTPLAAKTPLENMITQKDIPVGQSLFTAYIGSYKDVNDADKGQSFFTFGGIDWEVVKSTGQEITYVPVDTYRGFWQFNSPSFAINGHVIRTADNTAIADTGTTLMLVSDDACRAIYNTIPGAIYSKDASAWLIPNGIPLEQLPFVSFALGDKQMVIEKEHLLYAPSDSPIPGMTFGGIQSRGSLPFDIWGDTMLKCIYAIFDAGNMQFGAVQRVDLTQTTPV</sequence>
<dbReference type="PANTHER" id="PTHR47966:SF1">
    <property type="entry name" value="ASPARTYL PROTEINASE"/>
    <property type="match status" value="1"/>
</dbReference>
<comment type="caution">
    <text evidence="8">The sequence shown here is derived from an EMBL/GenBank/DDBJ whole genome shotgun (WGS) entry which is preliminary data.</text>
</comment>
<name>A0A072PTR1_9EURO</name>
<dbReference type="PROSITE" id="PS00141">
    <property type="entry name" value="ASP_PROTEASE"/>
    <property type="match status" value="2"/>
</dbReference>
<dbReference type="InterPro" id="IPR034163">
    <property type="entry name" value="Aspergillopepsin-like_cat_dom"/>
</dbReference>
<dbReference type="CDD" id="cd06097">
    <property type="entry name" value="Aspergillopepsin_like"/>
    <property type="match status" value="1"/>
</dbReference>
<feature type="active site" evidence="5">
    <location>
        <position position="295"/>
    </location>
</feature>
<dbReference type="InterPro" id="IPR001461">
    <property type="entry name" value="Aspartic_peptidase_A1"/>
</dbReference>
<protein>
    <recommendedName>
        <fullName evidence="7">Peptidase A1 domain-containing protein</fullName>
    </recommendedName>
</protein>
<dbReference type="HOGENOM" id="CLU_013253_0_2_1"/>
<dbReference type="InterPro" id="IPR001969">
    <property type="entry name" value="Aspartic_peptidase_AS"/>
</dbReference>
<dbReference type="Proteomes" id="UP000027920">
    <property type="component" value="Unassembled WGS sequence"/>
</dbReference>
<dbReference type="EMBL" id="AMGV01000001">
    <property type="protein sequence ID" value="KEF62718.1"/>
    <property type="molecule type" value="Genomic_DNA"/>
</dbReference>
<keyword evidence="4 6" id="KW-0378">Hydrolase</keyword>
<keyword evidence="9" id="KW-1185">Reference proteome</keyword>
<evidence type="ECO:0000256" key="3">
    <source>
        <dbReference type="ARBA" id="ARBA00022750"/>
    </source>
</evidence>
<dbReference type="PANTHER" id="PTHR47966">
    <property type="entry name" value="BETA-SITE APP-CLEAVING ENZYME, ISOFORM A-RELATED"/>
    <property type="match status" value="1"/>
</dbReference>
<feature type="domain" description="Peptidase A1" evidence="7">
    <location>
        <begin position="73"/>
        <end position="407"/>
    </location>
</feature>
<dbReference type="GO" id="GO:0004190">
    <property type="term" value="F:aspartic-type endopeptidase activity"/>
    <property type="evidence" value="ECO:0007669"/>
    <property type="project" value="UniProtKB-KW"/>
</dbReference>
<evidence type="ECO:0000256" key="4">
    <source>
        <dbReference type="ARBA" id="ARBA00022801"/>
    </source>
</evidence>
<dbReference type="OrthoDB" id="2747330at2759"/>
<evidence type="ECO:0000313" key="9">
    <source>
        <dbReference type="Proteomes" id="UP000027920"/>
    </source>
</evidence>
<evidence type="ECO:0000313" key="8">
    <source>
        <dbReference type="EMBL" id="KEF62718.1"/>
    </source>
</evidence>
<evidence type="ECO:0000256" key="6">
    <source>
        <dbReference type="RuleBase" id="RU000454"/>
    </source>
</evidence>
<dbReference type="PROSITE" id="PS51767">
    <property type="entry name" value="PEPTIDASE_A1"/>
    <property type="match status" value="1"/>
</dbReference>
<dbReference type="RefSeq" id="XP_013265308.1">
    <property type="nucleotide sequence ID" value="XM_013409854.1"/>
</dbReference>
<comment type="similarity">
    <text evidence="1 6">Belongs to the peptidase A1 family.</text>
</comment>
<evidence type="ECO:0000259" key="7">
    <source>
        <dbReference type="PROSITE" id="PS51767"/>
    </source>
</evidence>
<dbReference type="GO" id="GO:0006508">
    <property type="term" value="P:proteolysis"/>
    <property type="evidence" value="ECO:0007669"/>
    <property type="project" value="UniProtKB-KW"/>
</dbReference>
<feature type="active site" evidence="5">
    <location>
        <position position="91"/>
    </location>
</feature>
<evidence type="ECO:0000256" key="5">
    <source>
        <dbReference type="PIRSR" id="PIRSR601461-1"/>
    </source>
</evidence>
<gene>
    <name evidence="8" type="ORF">A1O9_00691</name>
</gene>
<keyword evidence="3 6" id="KW-0064">Aspartyl protease</keyword>
<organism evidence="8 9">
    <name type="scientific">Exophiala aquamarina CBS 119918</name>
    <dbReference type="NCBI Taxonomy" id="1182545"/>
    <lineage>
        <taxon>Eukaryota</taxon>
        <taxon>Fungi</taxon>
        <taxon>Dikarya</taxon>
        <taxon>Ascomycota</taxon>
        <taxon>Pezizomycotina</taxon>
        <taxon>Eurotiomycetes</taxon>
        <taxon>Chaetothyriomycetidae</taxon>
        <taxon>Chaetothyriales</taxon>
        <taxon>Herpotrichiellaceae</taxon>
        <taxon>Exophiala</taxon>
    </lineage>
</organism>
<keyword evidence="2 6" id="KW-0645">Protease</keyword>
<dbReference type="VEuPathDB" id="FungiDB:A1O9_00691"/>
<dbReference type="AlphaFoldDB" id="A0A072PTR1"/>
<evidence type="ECO:0000256" key="1">
    <source>
        <dbReference type="ARBA" id="ARBA00007447"/>
    </source>
</evidence>
<dbReference type="SUPFAM" id="SSF50630">
    <property type="entry name" value="Acid proteases"/>
    <property type="match status" value="1"/>
</dbReference>
<accession>A0A072PTR1</accession>
<proteinExistence type="inferred from homology"/>
<reference evidence="8 9" key="1">
    <citation type="submission" date="2013-03" db="EMBL/GenBank/DDBJ databases">
        <title>The Genome Sequence of Exophiala aquamarina CBS 119918.</title>
        <authorList>
            <consortium name="The Broad Institute Genomics Platform"/>
            <person name="Cuomo C."/>
            <person name="de Hoog S."/>
            <person name="Gorbushina A."/>
            <person name="Walker B."/>
            <person name="Young S.K."/>
            <person name="Zeng Q."/>
            <person name="Gargeya S."/>
            <person name="Fitzgerald M."/>
            <person name="Haas B."/>
            <person name="Abouelleil A."/>
            <person name="Allen A.W."/>
            <person name="Alvarado L."/>
            <person name="Arachchi H.M."/>
            <person name="Berlin A.M."/>
            <person name="Chapman S.B."/>
            <person name="Gainer-Dewar J."/>
            <person name="Goldberg J."/>
            <person name="Griggs A."/>
            <person name="Gujja S."/>
            <person name="Hansen M."/>
            <person name="Howarth C."/>
            <person name="Imamovic A."/>
            <person name="Ireland A."/>
            <person name="Larimer J."/>
            <person name="McCowan C."/>
            <person name="Murphy C."/>
            <person name="Pearson M."/>
            <person name="Poon T.W."/>
            <person name="Priest M."/>
            <person name="Roberts A."/>
            <person name="Saif S."/>
            <person name="Shea T."/>
            <person name="Sisk P."/>
            <person name="Sykes S."/>
            <person name="Wortman J."/>
            <person name="Nusbaum C."/>
            <person name="Birren B."/>
        </authorList>
    </citation>
    <scope>NUCLEOTIDE SEQUENCE [LARGE SCALE GENOMIC DNA]</scope>
    <source>
        <strain evidence="8 9">CBS 119918</strain>
    </source>
</reference>
<dbReference type="InterPro" id="IPR033121">
    <property type="entry name" value="PEPTIDASE_A1"/>
</dbReference>